<dbReference type="PROSITE" id="PS51257">
    <property type="entry name" value="PROKAR_LIPOPROTEIN"/>
    <property type="match status" value="1"/>
</dbReference>
<protein>
    <recommendedName>
        <fullName evidence="2">DUF4249 family protein</fullName>
    </recommendedName>
</protein>
<organism evidence="1">
    <name type="scientific">hydrocarbon metagenome</name>
    <dbReference type="NCBI Taxonomy" id="938273"/>
    <lineage>
        <taxon>unclassified sequences</taxon>
        <taxon>metagenomes</taxon>
        <taxon>ecological metagenomes</taxon>
    </lineage>
</organism>
<evidence type="ECO:0008006" key="2">
    <source>
        <dbReference type="Google" id="ProtNLM"/>
    </source>
</evidence>
<reference evidence="1" key="1">
    <citation type="journal article" date="2015" name="Proc. Natl. Acad. Sci. U.S.A.">
        <title>Networks of energetic and metabolic interactions define dynamics in microbial communities.</title>
        <authorList>
            <person name="Embree M."/>
            <person name="Liu J.K."/>
            <person name="Al-Bassam M.M."/>
            <person name="Zengler K."/>
        </authorList>
    </citation>
    <scope>NUCLEOTIDE SEQUENCE</scope>
</reference>
<dbReference type="AlphaFoldDB" id="A0A0W8G0K4"/>
<proteinExistence type="predicted"/>
<dbReference type="EMBL" id="LNQE01000420">
    <property type="protein sequence ID" value="KUG26696.1"/>
    <property type="molecule type" value="Genomic_DNA"/>
</dbReference>
<comment type="caution">
    <text evidence="1">The sequence shown here is derived from an EMBL/GenBank/DDBJ whole genome shotgun (WGS) entry which is preliminary data.</text>
</comment>
<gene>
    <name evidence="1" type="ORF">ASZ90_003459</name>
</gene>
<sequence length="320" mass="36111">MKKILLIIFLTLTTLFIGCEENFSPKGEFEEKFALTCIIRGDTSLQIASIYSSYDVQGYDPSVHQENPAYFGADIRLWYQDTVYVFKDSSVFNSNNPDSIFHFYYLDNFKPSAANELLEIEATLKNGKRLKASCYTPARFVFDTKETTSTIPAVNTSTVNIVWNSDAKNNFYVGRIKVKYYTDVGGGVEQKWLLLPVRLIDDKGELIPIYPVPSKSQAVAYSQGAINRGMQLISEGIENKGAVTVSNKAIIEVLSIDENVSRYYSSLQEDNKYTVRVNESDYSNVDGGFGLFGSIQMNTRKITLQTEYIKSFGYNVSFEN</sequence>
<accession>A0A0W8G0K4</accession>
<evidence type="ECO:0000313" key="1">
    <source>
        <dbReference type="EMBL" id="KUG26696.1"/>
    </source>
</evidence>
<name>A0A0W8G0K4_9ZZZZ</name>